<dbReference type="SFLD" id="SFLDS00029">
    <property type="entry name" value="Radical_SAM"/>
    <property type="match status" value="1"/>
</dbReference>
<dbReference type="RefSeq" id="WP_127663073.1">
    <property type="nucleotide sequence ID" value="NZ_RPJR01000138.1"/>
</dbReference>
<evidence type="ECO:0000256" key="2">
    <source>
        <dbReference type="ARBA" id="ARBA00022691"/>
    </source>
</evidence>
<evidence type="ECO:0000256" key="1">
    <source>
        <dbReference type="ARBA" id="ARBA00001966"/>
    </source>
</evidence>
<proteinExistence type="predicted"/>
<feature type="domain" description="Radical SAM core" evidence="6">
    <location>
        <begin position="268"/>
        <end position="491"/>
    </location>
</feature>
<keyword evidence="3" id="KW-0479">Metal-binding</keyword>
<dbReference type="PANTHER" id="PTHR43409:SF7">
    <property type="entry name" value="BLL1977 PROTEIN"/>
    <property type="match status" value="1"/>
</dbReference>
<evidence type="ECO:0000256" key="5">
    <source>
        <dbReference type="ARBA" id="ARBA00023014"/>
    </source>
</evidence>
<dbReference type="AlphaFoldDB" id="A0A6A7ZT44"/>
<dbReference type="SMART" id="SM00729">
    <property type="entry name" value="Elp3"/>
    <property type="match status" value="1"/>
</dbReference>
<dbReference type="InterPro" id="IPR007197">
    <property type="entry name" value="rSAM"/>
</dbReference>
<evidence type="ECO:0000256" key="4">
    <source>
        <dbReference type="ARBA" id="ARBA00023004"/>
    </source>
</evidence>
<evidence type="ECO:0000259" key="6">
    <source>
        <dbReference type="PROSITE" id="PS51918"/>
    </source>
</evidence>
<dbReference type="InterPro" id="IPR023984">
    <property type="entry name" value="rSAM_ocin_1"/>
</dbReference>
<reference evidence="7" key="1">
    <citation type="journal article" date="2013" name="Genome Biol.">
        <title>Comparative genomics of the core and accessory genomes of 48 Sinorhizobium strains comprising five genospecies.</title>
        <authorList>
            <person name="Sugawara M."/>
            <person name="Epstein B."/>
            <person name="Badgley B.D."/>
            <person name="Unno T."/>
            <person name="Xu L."/>
            <person name="Reese J."/>
            <person name="Gyaneshwar P."/>
            <person name="Denny R."/>
            <person name="Mudge J."/>
            <person name="Bharti A.K."/>
            <person name="Farmer A.D."/>
            <person name="May G.D."/>
            <person name="Woodward J.E."/>
            <person name="Medigue C."/>
            <person name="Vallenet D."/>
            <person name="Lajus A."/>
            <person name="Rouy Z."/>
            <person name="Martinez-Vaz B."/>
            <person name="Tiffin P."/>
            <person name="Young N.D."/>
            <person name="Sadowsky M.J."/>
        </authorList>
    </citation>
    <scope>NUCLEOTIDE SEQUENCE</scope>
    <source>
        <strain evidence="7">M30</strain>
    </source>
</reference>
<dbReference type="SFLD" id="SFLDG01082">
    <property type="entry name" value="B12-binding_domain_containing"/>
    <property type="match status" value="1"/>
</dbReference>
<evidence type="ECO:0000256" key="3">
    <source>
        <dbReference type="ARBA" id="ARBA00022723"/>
    </source>
</evidence>
<gene>
    <name evidence="7" type="ORF">GHK45_19840</name>
</gene>
<comment type="caution">
    <text evidence="7">The sequence shown here is derived from an EMBL/GenBank/DDBJ whole genome shotgun (WGS) entry which is preliminary data.</text>
</comment>
<dbReference type="Pfam" id="PF04055">
    <property type="entry name" value="Radical_SAM"/>
    <property type="match status" value="1"/>
</dbReference>
<dbReference type="InterPro" id="IPR058240">
    <property type="entry name" value="rSAM_sf"/>
</dbReference>
<dbReference type="PROSITE" id="PS51918">
    <property type="entry name" value="RADICAL_SAM"/>
    <property type="match status" value="1"/>
</dbReference>
<keyword evidence="5" id="KW-0411">Iron-sulfur</keyword>
<name>A0A6A7ZT44_RHIML</name>
<dbReference type="InterPro" id="IPR013785">
    <property type="entry name" value="Aldolase_TIM"/>
</dbReference>
<comment type="cofactor">
    <cofactor evidence="1">
        <name>[4Fe-4S] cluster</name>
        <dbReference type="ChEBI" id="CHEBI:49883"/>
    </cofactor>
</comment>
<keyword evidence="4" id="KW-0408">Iron</keyword>
<sequence>MSADVPIVLVNMPMSAIHRPSLALGLLKSALTQAGLRSQTMYANISFLEYAGLANYDLLERSPSALAEWLFAGIAFPDWKADDDAFLDRCFEGHPINPDKGMAERANILELRSLIGGFIDWISNKILEQRPAIVGCTSTFAQHVPSLALLRRLSERSPGLVTLMGGANCESVMGRTTHASFPWVDYVVSGEADALIGPLCRNILNHGKDIPPANLPFGVFGPTHRKTGYPVTSTGDLVPRAVVENMHDLPLPDFSDYFAELDRSLYADRVYPGLPLEFSRGCWWGQRSHCKFCGLNGGSMTYRQKPAEQAAEEMIEMSARYGSSRIEAVDNILATDYIEKALPRLMALPDKLAIFFEVKANLKRREIEKLAAGGVRWIQPGIESLDTRPLKLMGKGTTSAQNVQLLKWCRRYGVWVIWSILWGFPGESDAWYAEMAQLLPLLHHLQPPVGVVPLRYHRFSPYHRAAEQHGLKLRPAAAYRYVYPLSEPDLANLVYSFEDSEDSDVAAYSAALDANRRPGLDAVVKGVGAWKEAWLNPTEPMLSMRDSGDEITVEDTRPIAVEREHRIKGLAREILLAADEGTPEARLSGRLSTANVMQSKMDGVIADMVARKLIVRLDARLVGLALWNPHTPMPPPTAFPGGYFDKGP</sequence>
<accession>A0A6A7ZT44</accession>
<protein>
    <submittedName>
        <fullName evidence="7">RiPP maturation radical SAM protein 1</fullName>
    </submittedName>
</protein>
<dbReference type="InterPro" id="IPR006638">
    <property type="entry name" value="Elp3/MiaA/NifB-like_rSAM"/>
</dbReference>
<dbReference type="PANTHER" id="PTHR43409">
    <property type="entry name" value="ANAEROBIC MAGNESIUM-PROTOPORPHYRIN IX MONOMETHYL ESTER CYCLASE-RELATED"/>
    <property type="match status" value="1"/>
</dbReference>
<dbReference type="InterPro" id="IPR051198">
    <property type="entry name" value="BchE-like"/>
</dbReference>
<dbReference type="EMBL" id="WISP01000149">
    <property type="protein sequence ID" value="MQW05904.1"/>
    <property type="molecule type" value="Genomic_DNA"/>
</dbReference>
<dbReference type="GO" id="GO:0046872">
    <property type="term" value="F:metal ion binding"/>
    <property type="evidence" value="ECO:0007669"/>
    <property type="project" value="UniProtKB-KW"/>
</dbReference>
<dbReference type="SFLD" id="SFLDF00324">
    <property type="entry name" value="bacteriocin_maturation"/>
    <property type="match status" value="1"/>
</dbReference>
<dbReference type="GO" id="GO:0051536">
    <property type="term" value="F:iron-sulfur cluster binding"/>
    <property type="evidence" value="ECO:0007669"/>
    <property type="project" value="UniProtKB-KW"/>
</dbReference>
<organism evidence="7">
    <name type="scientific">Rhizobium meliloti</name>
    <name type="common">Ensifer meliloti</name>
    <name type="synonym">Sinorhizobium meliloti</name>
    <dbReference type="NCBI Taxonomy" id="382"/>
    <lineage>
        <taxon>Bacteria</taxon>
        <taxon>Pseudomonadati</taxon>
        <taxon>Pseudomonadota</taxon>
        <taxon>Alphaproteobacteria</taxon>
        <taxon>Hyphomicrobiales</taxon>
        <taxon>Rhizobiaceae</taxon>
        <taxon>Sinorhizobium/Ensifer group</taxon>
        <taxon>Sinorhizobium</taxon>
    </lineage>
</organism>
<dbReference type="GO" id="GO:0005829">
    <property type="term" value="C:cytosol"/>
    <property type="evidence" value="ECO:0007669"/>
    <property type="project" value="TreeGrafter"/>
</dbReference>
<dbReference type="Gene3D" id="3.20.20.70">
    <property type="entry name" value="Aldolase class I"/>
    <property type="match status" value="1"/>
</dbReference>
<dbReference type="SUPFAM" id="SSF102114">
    <property type="entry name" value="Radical SAM enzymes"/>
    <property type="match status" value="1"/>
</dbReference>
<dbReference type="NCBIfam" id="TIGR03975">
    <property type="entry name" value="rSAM_ocin_1"/>
    <property type="match status" value="1"/>
</dbReference>
<evidence type="ECO:0000313" key="7">
    <source>
        <dbReference type="EMBL" id="MQW05904.1"/>
    </source>
</evidence>
<keyword evidence="2" id="KW-0949">S-adenosyl-L-methionine</keyword>
<dbReference type="GO" id="GO:0003824">
    <property type="term" value="F:catalytic activity"/>
    <property type="evidence" value="ECO:0007669"/>
    <property type="project" value="InterPro"/>
</dbReference>